<evidence type="ECO:0000313" key="2">
    <source>
        <dbReference type="EMBL" id="KAJ6800772.1"/>
    </source>
</evidence>
<feature type="transmembrane region" description="Helical" evidence="1">
    <location>
        <begin position="56"/>
        <end position="83"/>
    </location>
</feature>
<gene>
    <name evidence="2" type="ORF">M6B38_201915</name>
</gene>
<evidence type="ECO:0000313" key="3">
    <source>
        <dbReference type="Proteomes" id="UP001140949"/>
    </source>
</evidence>
<keyword evidence="3" id="KW-1185">Reference proteome</keyword>
<organism evidence="2 3">
    <name type="scientific">Iris pallida</name>
    <name type="common">Sweet iris</name>
    <dbReference type="NCBI Taxonomy" id="29817"/>
    <lineage>
        <taxon>Eukaryota</taxon>
        <taxon>Viridiplantae</taxon>
        <taxon>Streptophyta</taxon>
        <taxon>Embryophyta</taxon>
        <taxon>Tracheophyta</taxon>
        <taxon>Spermatophyta</taxon>
        <taxon>Magnoliopsida</taxon>
        <taxon>Liliopsida</taxon>
        <taxon>Asparagales</taxon>
        <taxon>Iridaceae</taxon>
        <taxon>Iridoideae</taxon>
        <taxon>Irideae</taxon>
        <taxon>Iris</taxon>
    </lineage>
</organism>
<dbReference type="AlphaFoldDB" id="A0AAX6E9N5"/>
<keyword evidence="1" id="KW-0472">Membrane</keyword>
<protein>
    <recommendedName>
        <fullName evidence="4">Transmembrane protein</fullName>
    </recommendedName>
</protein>
<reference evidence="2" key="1">
    <citation type="journal article" date="2023" name="GigaByte">
        <title>Genome assembly of the bearded iris, Iris pallida Lam.</title>
        <authorList>
            <person name="Bruccoleri R.E."/>
            <person name="Oakeley E.J."/>
            <person name="Faust A.M.E."/>
            <person name="Altorfer M."/>
            <person name="Dessus-Babus S."/>
            <person name="Burckhardt D."/>
            <person name="Oertli M."/>
            <person name="Naumann U."/>
            <person name="Petersen F."/>
            <person name="Wong J."/>
        </authorList>
    </citation>
    <scope>NUCLEOTIDE SEQUENCE</scope>
    <source>
        <strain evidence="2">GSM-AAB239-AS_SAM_17_03QT</strain>
    </source>
</reference>
<proteinExistence type="predicted"/>
<dbReference type="PANTHER" id="PTHR33726:SF3">
    <property type="entry name" value="TRANSMEMBRANE PROTEIN"/>
    <property type="match status" value="1"/>
</dbReference>
<sequence length="89" mass="10334">MDGKPKEGSSSSSSSRWWFKRRLYQQQPWSTTKKKKSRVLSVGINRKWKKSSLKYFLVDGVSFRILYFLEGILLGAGLCFFFLCCGCHL</sequence>
<accession>A0AAX6E9N5</accession>
<keyword evidence="1" id="KW-0812">Transmembrane</keyword>
<comment type="caution">
    <text evidence="2">The sequence shown here is derived from an EMBL/GenBank/DDBJ whole genome shotgun (WGS) entry which is preliminary data.</text>
</comment>
<reference evidence="2" key="2">
    <citation type="submission" date="2023-04" db="EMBL/GenBank/DDBJ databases">
        <authorList>
            <person name="Bruccoleri R.E."/>
            <person name="Oakeley E.J."/>
            <person name="Faust A.-M."/>
            <person name="Dessus-Babus S."/>
            <person name="Altorfer M."/>
            <person name="Burckhardt D."/>
            <person name="Oertli M."/>
            <person name="Naumann U."/>
            <person name="Petersen F."/>
            <person name="Wong J."/>
        </authorList>
    </citation>
    <scope>NUCLEOTIDE SEQUENCE</scope>
    <source>
        <strain evidence="2">GSM-AAB239-AS_SAM_17_03QT</strain>
        <tissue evidence="2">Leaf</tissue>
    </source>
</reference>
<keyword evidence="1" id="KW-1133">Transmembrane helix</keyword>
<name>A0AAX6E9N5_IRIPA</name>
<dbReference type="EMBL" id="JANAVB010038615">
    <property type="protein sequence ID" value="KAJ6800772.1"/>
    <property type="molecule type" value="Genomic_DNA"/>
</dbReference>
<dbReference type="PANTHER" id="PTHR33726">
    <property type="entry name" value="TRANSMEMBRANE PROTEIN"/>
    <property type="match status" value="1"/>
</dbReference>
<evidence type="ECO:0000256" key="1">
    <source>
        <dbReference type="SAM" id="Phobius"/>
    </source>
</evidence>
<evidence type="ECO:0008006" key="4">
    <source>
        <dbReference type="Google" id="ProtNLM"/>
    </source>
</evidence>
<dbReference type="Proteomes" id="UP001140949">
    <property type="component" value="Unassembled WGS sequence"/>
</dbReference>